<dbReference type="EMBL" id="JACBPP010000003">
    <property type="protein sequence ID" value="KAF8003247.1"/>
    <property type="molecule type" value="Genomic_DNA"/>
</dbReference>
<evidence type="ECO:0000313" key="3">
    <source>
        <dbReference type="Proteomes" id="UP000649328"/>
    </source>
</evidence>
<proteinExistence type="predicted"/>
<name>A0A8H7GV62_9ASCO</name>
<evidence type="ECO:0000313" key="2">
    <source>
        <dbReference type="EMBL" id="KAF8003247.1"/>
    </source>
</evidence>
<feature type="domain" description="SAM-dependent methyltransferase TRM5/TYW2-type" evidence="1">
    <location>
        <begin position="1"/>
        <end position="103"/>
    </location>
</feature>
<evidence type="ECO:0000259" key="1">
    <source>
        <dbReference type="PROSITE" id="PS51684"/>
    </source>
</evidence>
<organism evidence="2 3">
    <name type="scientific">Metschnikowia pulcherrima</name>
    <dbReference type="NCBI Taxonomy" id="27326"/>
    <lineage>
        <taxon>Eukaryota</taxon>
        <taxon>Fungi</taxon>
        <taxon>Dikarya</taxon>
        <taxon>Ascomycota</taxon>
        <taxon>Saccharomycotina</taxon>
        <taxon>Pichiomycetes</taxon>
        <taxon>Metschnikowiaceae</taxon>
        <taxon>Metschnikowia</taxon>
    </lineage>
</organism>
<keyword evidence="3" id="KW-1185">Reference proteome</keyword>
<dbReference type="AlphaFoldDB" id="A0A8H7GV62"/>
<dbReference type="PROSITE" id="PS51684">
    <property type="entry name" value="SAM_MT_TRM5_TYW2"/>
    <property type="match status" value="1"/>
</dbReference>
<dbReference type="Gene3D" id="3.40.50.150">
    <property type="entry name" value="Vaccinia Virus protein VP39"/>
    <property type="match status" value="1"/>
</dbReference>
<gene>
    <name evidence="2" type="ORF">HF325_002492</name>
</gene>
<protein>
    <recommendedName>
        <fullName evidence="1">SAM-dependent methyltransferase TRM5/TYW2-type domain-containing protein</fullName>
    </recommendedName>
</protein>
<reference evidence="2" key="1">
    <citation type="submission" date="2020-10" db="EMBL/GenBank/DDBJ databases">
        <title>The Whole-Genome Sequence of Metschnikowia persimmonesis, a Novel Endophytic Yeast Species Isolated from Medicinal Plant Diospyros kaki Thumb.</title>
        <authorList>
            <person name="Rahmat E."/>
            <person name="Kang Y."/>
        </authorList>
    </citation>
    <scope>NUCLEOTIDE SEQUENCE</scope>
    <source>
        <strain evidence="2">KIOM G15050</strain>
    </source>
</reference>
<dbReference type="InterPro" id="IPR030382">
    <property type="entry name" value="MeTrfase_TRM5/TYW2"/>
</dbReference>
<dbReference type="Proteomes" id="UP000649328">
    <property type="component" value="Unassembled WGS sequence"/>
</dbReference>
<accession>A0A8H7GV62</accession>
<comment type="caution">
    <text evidence="2">The sequence shown here is derived from an EMBL/GenBank/DDBJ whole genome shotgun (WGS) entry which is preliminary data.</text>
</comment>
<dbReference type="OrthoDB" id="408788at2759"/>
<sequence>MNLPDSALTFLDEFIGLYTRDESVEKIARGDPQFRLPTINVHCFEKFSSDEPEPSMQELYRRVHSRITKIIDFPAPFDDFHFHLVRKVAPTKPMFCVTFQLPREVAFRKK</sequence>
<dbReference type="InterPro" id="IPR029063">
    <property type="entry name" value="SAM-dependent_MTases_sf"/>
</dbReference>